<dbReference type="EMBL" id="JPGN01000016">
    <property type="protein sequence ID" value="KFI20557.1"/>
    <property type="molecule type" value="Genomic_DNA"/>
</dbReference>
<keyword evidence="1" id="KW-0472">Membrane</keyword>
<feature type="transmembrane region" description="Helical" evidence="1">
    <location>
        <begin position="45"/>
        <end position="65"/>
    </location>
</feature>
<dbReference type="AlphaFoldDB" id="A0A0E2ZQ50"/>
<accession>A0A0E2ZQ50</accession>
<dbReference type="HOGENOM" id="CLU_1254971_0_0_6"/>
<comment type="caution">
    <text evidence="2">The sequence shown here is derived from an EMBL/GenBank/DDBJ whole genome shotgun (WGS) entry which is preliminary data.</text>
</comment>
<organism evidence="2 3">
    <name type="scientific">Nitrosococcus oceani C-27</name>
    <dbReference type="NCBI Taxonomy" id="314279"/>
    <lineage>
        <taxon>Bacteria</taxon>
        <taxon>Pseudomonadati</taxon>
        <taxon>Pseudomonadota</taxon>
        <taxon>Gammaproteobacteria</taxon>
        <taxon>Chromatiales</taxon>
        <taxon>Chromatiaceae</taxon>
        <taxon>Nitrosococcus</taxon>
    </lineage>
</organism>
<proteinExistence type="predicted"/>
<feature type="transmembrane region" description="Helical" evidence="1">
    <location>
        <begin position="12"/>
        <end position="33"/>
    </location>
</feature>
<sequence length="216" mass="23806">MGGNIFVNNRDYYGLYGLILGGLVDVTIFLQSASADVRAVLIKEGGFVESLSAIGYFVGAILVILIRRKFIYYTYAAFILILFGLRELDFHNRFTTMSVSKIKFYVSPEVLLLEKVIAIAIVLLLLYILIRLIKTHFNGLINAIKKGEPSALGVGGGILLILITKTLDGLSRKLASVNIIVSDNMAKLVETVEEVFELGIPLMFIIAAAARFRTAR</sequence>
<name>A0A0E2ZQ50_9GAMM</name>
<gene>
    <name evidence="2" type="ORF">IB75_02380</name>
</gene>
<evidence type="ECO:0000313" key="3">
    <source>
        <dbReference type="Proteomes" id="UP000028839"/>
    </source>
</evidence>
<evidence type="ECO:0000313" key="2">
    <source>
        <dbReference type="EMBL" id="KFI20557.1"/>
    </source>
</evidence>
<keyword evidence="1" id="KW-1133">Transmembrane helix</keyword>
<dbReference type="OrthoDB" id="269771at2"/>
<protein>
    <submittedName>
        <fullName evidence="2">Uncharacterized protein</fullName>
    </submittedName>
</protein>
<feature type="transmembrane region" description="Helical" evidence="1">
    <location>
        <begin position="110"/>
        <end position="130"/>
    </location>
</feature>
<keyword evidence="1" id="KW-0812">Transmembrane</keyword>
<reference evidence="2 3" key="1">
    <citation type="submission" date="2014-07" db="EMBL/GenBank/DDBJ databases">
        <title>Comparative analysis of Nitrosococcus oceani genome inventories of strains from Pacific and Atlantic gyres.</title>
        <authorList>
            <person name="Lim C.K."/>
            <person name="Wang L."/>
            <person name="Sayavedra-Soto L.A."/>
            <person name="Klotz M.G."/>
        </authorList>
    </citation>
    <scope>NUCLEOTIDE SEQUENCE [LARGE SCALE GENOMIC DNA]</scope>
    <source>
        <strain evidence="2 3">C-27</strain>
    </source>
</reference>
<dbReference type="Proteomes" id="UP000028839">
    <property type="component" value="Unassembled WGS sequence"/>
</dbReference>
<evidence type="ECO:0000256" key="1">
    <source>
        <dbReference type="SAM" id="Phobius"/>
    </source>
</evidence>
<feature type="transmembrane region" description="Helical" evidence="1">
    <location>
        <begin position="72"/>
        <end position="90"/>
    </location>
</feature>